<dbReference type="InterPro" id="IPR035959">
    <property type="entry name" value="RutC-like_sf"/>
</dbReference>
<dbReference type="GO" id="GO:0005739">
    <property type="term" value="C:mitochondrion"/>
    <property type="evidence" value="ECO:0007669"/>
    <property type="project" value="TreeGrafter"/>
</dbReference>
<keyword evidence="4" id="KW-1185">Reference proteome</keyword>
<comment type="caution">
    <text evidence="3">The sequence shown here is derived from an EMBL/GenBank/DDBJ whole genome shotgun (WGS) entry which is preliminary data.</text>
</comment>
<name>A0A8K0JFM3_9TREE</name>
<evidence type="ECO:0000256" key="1">
    <source>
        <dbReference type="ARBA" id="ARBA00010552"/>
    </source>
</evidence>
<dbReference type="InterPro" id="IPR006175">
    <property type="entry name" value="YjgF/YER057c/UK114"/>
</dbReference>
<dbReference type="CDD" id="cd00448">
    <property type="entry name" value="YjgF_YER057c_UK114_family"/>
    <property type="match status" value="1"/>
</dbReference>
<sequence length="156" mass="16427">MLFNLGLLTSLLAITSITASPLTSHAPSSSALERRNNDITHLGAVGKTLSGGTKFGDLVFVSGQVPLVNGTIVPGGIKNETALCIQRVGEILQEAGTDWSRVLKVTVLLQDINDLAEMNEVYSAMIPDPKPARAAFEVGNLPVTGISVEIEGESTR</sequence>
<dbReference type="PANTHER" id="PTHR11803:SF58">
    <property type="entry name" value="PROTEIN HMF1-RELATED"/>
    <property type="match status" value="1"/>
</dbReference>
<proteinExistence type="inferred from homology"/>
<accession>A0A8K0JFM3</accession>
<dbReference type="EMBL" id="JABELV010000186">
    <property type="protein sequence ID" value="KAG7528398.1"/>
    <property type="molecule type" value="Genomic_DNA"/>
</dbReference>
<feature type="chain" id="PRO_5035476987" evidence="2">
    <location>
        <begin position="20"/>
        <end position="156"/>
    </location>
</feature>
<reference evidence="3" key="1">
    <citation type="submission" date="2020-04" db="EMBL/GenBank/DDBJ databases">
        <title>Analysis of mating type loci in Filobasidium floriforme.</title>
        <authorList>
            <person name="Nowrousian M."/>
        </authorList>
    </citation>
    <scope>NUCLEOTIDE SEQUENCE</scope>
    <source>
        <strain evidence="3">CBS 6242</strain>
    </source>
</reference>
<organism evidence="3 4">
    <name type="scientific">Filobasidium floriforme</name>
    <dbReference type="NCBI Taxonomy" id="5210"/>
    <lineage>
        <taxon>Eukaryota</taxon>
        <taxon>Fungi</taxon>
        <taxon>Dikarya</taxon>
        <taxon>Basidiomycota</taxon>
        <taxon>Agaricomycotina</taxon>
        <taxon>Tremellomycetes</taxon>
        <taxon>Filobasidiales</taxon>
        <taxon>Filobasidiaceae</taxon>
        <taxon>Filobasidium</taxon>
    </lineage>
</organism>
<dbReference type="GO" id="GO:0005829">
    <property type="term" value="C:cytosol"/>
    <property type="evidence" value="ECO:0007669"/>
    <property type="project" value="TreeGrafter"/>
</dbReference>
<dbReference type="SUPFAM" id="SSF55298">
    <property type="entry name" value="YjgF-like"/>
    <property type="match status" value="1"/>
</dbReference>
<dbReference type="GO" id="GO:0019239">
    <property type="term" value="F:deaminase activity"/>
    <property type="evidence" value="ECO:0007669"/>
    <property type="project" value="TreeGrafter"/>
</dbReference>
<evidence type="ECO:0000313" key="3">
    <source>
        <dbReference type="EMBL" id="KAG7528398.1"/>
    </source>
</evidence>
<dbReference type="PROSITE" id="PS01094">
    <property type="entry name" value="UPF0076"/>
    <property type="match status" value="1"/>
</dbReference>
<dbReference type="AlphaFoldDB" id="A0A8K0JFM3"/>
<evidence type="ECO:0000313" key="4">
    <source>
        <dbReference type="Proteomes" id="UP000812966"/>
    </source>
</evidence>
<dbReference type="PANTHER" id="PTHR11803">
    <property type="entry name" value="2-IMINOBUTANOATE/2-IMINOPROPANOATE DEAMINASE RIDA"/>
    <property type="match status" value="1"/>
</dbReference>
<dbReference type="InterPro" id="IPR019897">
    <property type="entry name" value="RidA_CS"/>
</dbReference>
<keyword evidence="2" id="KW-0732">Signal</keyword>
<dbReference type="Proteomes" id="UP000812966">
    <property type="component" value="Unassembled WGS sequence"/>
</dbReference>
<evidence type="ECO:0000256" key="2">
    <source>
        <dbReference type="SAM" id="SignalP"/>
    </source>
</evidence>
<comment type="similarity">
    <text evidence="1">Belongs to the RutC family.</text>
</comment>
<dbReference type="Gene3D" id="3.30.1330.40">
    <property type="entry name" value="RutC-like"/>
    <property type="match status" value="1"/>
</dbReference>
<feature type="signal peptide" evidence="2">
    <location>
        <begin position="1"/>
        <end position="19"/>
    </location>
</feature>
<dbReference type="Pfam" id="PF01042">
    <property type="entry name" value="Ribonuc_L-PSP"/>
    <property type="match status" value="1"/>
</dbReference>
<protein>
    <submittedName>
        <fullName evidence="3">Uncharacterized protein</fullName>
    </submittedName>
</protein>
<gene>
    <name evidence="3" type="ORF">FFLO_06189</name>
</gene>